<keyword evidence="1" id="KW-0805">Transcription regulation</keyword>
<dbReference type="GO" id="GO:0003700">
    <property type="term" value="F:DNA-binding transcription factor activity"/>
    <property type="evidence" value="ECO:0007669"/>
    <property type="project" value="InterPro"/>
</dbReference>
<feature type="domain" description="HTH gntR-type" evidence="4">
    <location>
        <begin position="9"/>
        <end position="77"/>
    </location>
</feature>
<dbReference type="Pfam" id="PF07729">
    <property type="entry name" value="FCD"/>
    <property type="match status" value="1"/>
</dbReference>
<proteinExistence type="predicted"/>
<keyword evidence="6" id="KW-1185">Reference proteome</keyword>
<dbReference type="AlphaFoldDB" id="A0A967F2F4"/>
<dbReference type="InterPro" id="IPR008920">
    <property type="entry name" value="TF_FadR/GntR_C"/>
</dbReference>
<gene>
    <name evidence="5" type="ORF">HBA54_24510</name>
</gene>
<evidence type="ECO:0000256" key="3">
    <source>
        <dbReference type="ARBA" id="ARBA00023163"/>
    </source>
</evidence>
<dbReference type="InterPro" id="IPR011711">
    <property type="entry name" value="GntR_C"/>
</dbReference>
<dbReference type="PANTHER" id="PTHR43537">
    <property type="entry name" value="TRANSCRIPTIONAL REGULATOR, GNTR FAMILY"/>
    <property type="match status" value="1"/>
</dbReference>
<dbReference type="SMART" id="SM00895">
    <property type="entry name" value="FCD"/>
    <property type="match status" value="1"/>
</dbReference>
<dbReference type="RefSeq" id="WP_167229888.1">
    <property type="nucleotide sequence ID" value="NZ_JAAQPH010000026.1"/>
</dbReference>
<organism evidence="5 6">
    <name type="scientific">Pelagibius litoralis</name>
    <dbReference type="NCBI Taxonomy" id="374515"/>
    <lineage>
        <taxon>Bacteria</taxon>
        <taxon>Pseudomonadati</taxon>
        <taxon>Pseudomonadota</taxon>
        <taxon>Alphaproteobacteria</taxon>
        <taxon>Rhodospirillales</taxon>
        <taxon>Rhodovibrionaceae</taxon>
        <taxon>Pelagibius</taxon>
    </lineage>
</organism>
<dbReference type="Pfam" id="PF00392">
    <property type="entry name" value="GntR"/>
    <property type="match status" value="1"/>
</dbReference>
<dbReference type="PROSITE" id="PS50949">
    <property type="entry name" value="HTH_GNTR"/>
    <property type="match status" value="1"/>
</dbReference>
<name>A0A967F2F4_9PROT</name>
<evidence type="ECO:0000313" key="6">
    <source>
        <dbReference type="Proteomes" id="UP000761264"/>
    </source>
</evidence>
<evidence type="ECO:0000256" key="1">
    <source>
        <dbReference type="ARBA" id="ARBA00023015"/>
    </source>
</evidence>
<evidence type="ECO:0000256" key="2">
    <source>
        <dbReference type="ARBA" id="ARBA00023125"/>
    </source>
</evidence>
<dbReference type="SUPFAM" id="SSF46785">
    <property type="entry name" value="Winged helix' DNA-binding domain"/>
    <property type="match status" value="1"/>
</dbReference>
<dbReference type="CDD" id="cd07377">
    <property type="entry name" value="WHTH_GntR"/>
    <property type="match status" value="1"/>
</dbReference>
<dbReference type="PRINTS" id="PR00035">
    <property type="entry name" value="HTHGNTR"/>
</dbReference>
<dbReference type="Gene3D" id="1.10.10.10">
    <property type="entry name" value="Winged helix-like DNA-binding domain superfamily/Winged helix DNA-binding domain"/>
    <property type="match status" value="1"/>
</dbReference>
<keyword evidence="2" id="KW-0238">DNA-binding</keyword>
<sequence length="254" mass="28394">MPVEVIQTKRLFQQVFEQLAELIGKGEFPLGKRLPAERDLARQLGVSRATVREAMIALELSGLVEVRVGSGIFVVAERAAGPALTPQQDLGLGPFELIEARRMVEGEIAYFAAQQIQDSDLETLEAALRLMEHEHAEGFQSERGDRAFHLAIAQATRNNALIKMVEVLWDLREASPMWAKLHERVRAAQVRPASLDDHRRIIEALRQGDPALARSTMDVHLRRVADDLLRISEAEFAGEVGAEERQRGRRAVGR</sequence>
<dbReference type="PANTHER" id="PTHR43537:SF5">
    <property type="entry name" value="UXU OPERON TRANSCRIPTIONAL REGULATOR"/>
    <property type="match status" value="1"/>
</dbReference>
<evidence type="ECO:0000313" key="5">
    <source>
        <dbReference type="EMBL" id="NIA71762.1"/>
    </source>
</evidence>
<dbReference type="SMART" id="SM00345">
    <property type="entry name" value="HTH_GNTR"/>
    <property type="match status" value="1"/>
</dbReference>
<dbReference type="Proteomes" id="UP000761264">
    <property type="component" value="Unassembled WGS sequence"/>
</dbReference>
<dbReference type="EMBL" id="JAAQPH010000026">
    <property type="protein sequence ID" value="NIA71762.1"/>
    <property type="molecule type" value="Genomic_DNA"/>
</dbReference>
<dbReference type="InterPro" id="IPR000524">
    <property type="entry name" value="Tscrpt_reg_HTH_GntR"/>
</dbReference>
<dbReference type="InterPro" id="IPR036388">
    <property type="entry name" value="WH-like_DNA-bd_sf"/>
</dbReference>
<dbReference type="SUPFAM" id="SSF48008">
    <property type="entry name" value="GntR ligand-binding domain-like"/>
    <property type="match status" value="1"/>
</dbReference>
<dbReference type="InterPro" id="IPR036390">
    <property type="entry name" value="WH_DNA-bd_sf"/>
</dbReference>
<dbReference type="Gene3D" id="1.20.120.530">
    <property type="entry name" value="GntR ligand-binding domain-like"/>
    <property type="match status" value="1"/>
</dbReference>
<keyword evidence="3" id="KW-0804">Transcription</keyword>
<protein>
    <submittedName>
        <fullName evidence="5">FadR family transcriptional regulator</fullName>
    </submittedName>
</protein>
<comment type="caution">
    <text evidence="5">The sequence shown here is derived from an EMBL/GenBank/DDBJ whole genome shotgun (WGS) entry which is preliminary data.</text>
</comment>
<evidence type="ECO:0000259" key="4">
    <source>
        <dbReference type="PROSITE" id="PS50949"/>
    </source>
</evidence>
<dbReference type="GO" id="GO:0003677">
    <property type="term" value="F:DNA binding"/>
    <property type="evidence" value="ECO:0007669"/>
    <property type="project" value="UniProtKB-KW"/>
</dbReference>
<accession>A0A967F2F4</accession>
<reference evidence="5" key="1">
    <citation type="submission" date="2020-03" db="EMBL/GenBank/DDBJ databases">
        <title>Genome of Pelagibius litoralis DSM 21314T.</title>
        <authorList>
            <person name="Wang G."/>
        </authorList>
    </citation>
    <scope>NUCLEOTIDE SEQUENCE</scope>
    <source>
        <strain evidence="5">DSM 21314</strain>
    </source>
</reference>